<evidence type="ECO:0000259" key="1">
    <source>
        <dbReference type="PROSITE" id="PS50011"/>
    </source>
</evidence>
<name>A0A0L0D3T9_THETB</name>
<dbReference type="PANTHER" id="PTHR44329">
    <property type="entry name" value="SERINE/THREONINE-PROTEIN KINASE TNNI3K-RELATED"/>
    <property type="match status" value="1"/>
</dbReference>
<protein>
    <recommendedName>
        <fullName evidence="1">Protein kinase domain-containing protein</fullName>
    </recommendedName>
</protein>
<dbReference type="EMBL" id="GL349444">
    <property type="protein sequence ID" value="KNC46979.1"/>
    <property type="molecule type" value="Genomic_DNA"/>
</dbReference>
<accession>A0A0L0D3T9</accession>
<dbReference type="InterPro" id="IPR000719">
    <property type="entry name" value="Prot_kinase_dom"/>
</dbReference>
<keyword evidence="3" id="KW-1185">Reference proteome</keyword>
<dbReference type="InterPro" id="IPR051681">
    <property type="entry name" value="Ser/Thr_Kinases-Pseudokinases"/>
</dbReference>
<dbReference type="Pfam" id="PF07714">
    <property type="entry name" value="PK_Tyr_Ser-Thr"/>
    <property type="match status" value="1"/>
</dbReference>
<dbReference type="STRING" id="461836.A0A0L0D3T9"/>
<dbReference type="InterPro" id="IPR001245">
    <property type="entry name" value="Ser-Thr/Tyr_kinase_cat_dom"/>
</dbReference>
<dbReference type="AlphaFoldDB" id="A0A0L0D3T9"/>
<proteinExistence type="predicted"/>
<dbReference type="SUPFAM" id="SSF56112">
    <property type="entry name" value="Protein kinase-like (PK-like)"/>
    <property type="match status" value="1"/>
</dbReference>
<dbReference type="Gene3D" id="3.30.200.20">
    <property type="entry name" value="Phosphorylase Kinase, domain 1"/>
    <property type="match status" value="1"/>
</dbReference>
<evidence type="ECO:0000313" key="3">
    <source>
        <dbReference type="Proteomes" id="UP000054408"/>
    </source>
</evidence>
<organism evidence="2 3">
    <name type="scientific">Thecamonas trahens ATCC 50062</name>
    <dbReference type="NCBI Taxonomy" id="461836"/>
    <lineage>
        <taxon>Eukaryota</taxon>
        <taxon>Apusozoa</taxon>
        <taxon>Apusomonadida</taxon>
        <taxon>Apusomonadidae</taxon>
        <taxon>Thecamonas</taxon>
    </lineage>
</organism>
<dbReference type="GO" id="GO:0004674">
    <property type="term" value="F:protein serine/threonine kinase activity"/>
    <property type="evidence" value="ECO:0007669"/>
    <property type="project" value="TreeGrafter"/>
</dbReference>
<dbReference type="PROSITE" id="PS01186">
    <property type="entry name" value="EGF_2"/>
    <property type="match status" value="1"/>
</dbReference>
<gene>
    <name evidence="2" type="ORF">AMSG_11764</name>
</gene>
<dbReference type="GeneID" id="25569679"/>
<dbReference type="PROSITE" id="PS00022">
    <property type="entry name" value="EGF_1"/>
    <property type="match status" value="1"/>
</dbReference>
<dbReference type="eggNOG" id="KOG0192">
    <property type="taxonomic scope" value="Eukaryota"/>
</dbReference>
<evidence type="ECO:0000313" key="2">
    <source>
        <dbReference type="EMBL" id="KNC46979.1"/>
    </source>
</evidence>
<dbReference type="Gene3D" id="1.10.510.10">
    <property type="entry name" value="Transferase(Phosphotransferase) domain 1"/>
    <property type="match status" value="1"/>
</dbReference>
<dbReference type="OrthoDB" id="339325at2759"/>
<dbReference type="InterPro" id="IPR011009">
    <property type="entry name" value="Kinase-like_dom_sf"/>
</dbReference>
<dbReference type="PROSITE" id="PS50011">
    <property type="entry name" value="PROTEIN_KINASE_DOM"/>
    <property type="match status" value="1"/>
</dbReference>
<dbReference type="GO" id="GO:0005524">
    <property type="term" value="F:ATP binding"/>
    <property type="evidence" value="ECO:0007669"/>
    <property type="project" value="InterPro"/>
</dbReference>
<dbReference type="InterPro" id="IPR000742">
    <property type="entry name" value="EGF"/>
</dbReference>
<dbReference type="Proteomes" id="UP000054408">
    <property type="component" value="Unassembled WGS sequence"/>
</dbReference>
<dbReference type="RefSeq" id="XP_013760262.1">
    <property type="nucleotide sequence ID" value="XM_013904808.1"/>
</dbReference>
<feature type="domain" description="Protein kinase" evidence="1">
    <location>
        <begin position="445"/>
        <end position="806"/>
    </location>
</feature>
<sequence length="917" mass="95873">MWVSPELAVGPSGSGAFSAAATSGNATWCTVARGIAADGSDRLRCGGSIALEFDVETTAAFSARAAVVPAGGFGTEMLVSITLAGGERRSWIRDVSAPGATAPEHETAAPLIDILPHCLLLPAGKVMIELGLTAPGMAVEAVTLSTLMLAPVLERVVGCEERMDGTSPVCPTGPGTSIAVHGARLCADAGAVVVKFGGSSATVIAVAEDGMSAEIQLPTVAYGPTTLMAMVNDGIGHLTLLPGLPLIVAASLSRSSSRVVVAMEGHRLGRGVVDDSQAWLRLASGVEEACANVTGGTPSLESATSRLECWTNEASAVATIGVRVAVGSASSPVRWFGPNERLRRKAKCVLTGCAHGGRCDVATGACRCSWPWLGASCRNDGRYLVVIPILAIWTVSLLAFGLVRIAGWIGDRSHRRNVSAYSTTMGEMSDGAMMASTIAVSLDDLDVVRTVGQGSCGKVYVALWRGSEVAVKRFFVSMPSATVKTEFASESMIKFHVRHPNLVALIGASAEPERVALVLEYVANGALFDILGKKTIALLWERRLLWASQLAAAMAFLHTSRVAHGALSSFNVLLSASWDIKVSDFGFVATKKASAAAAASPLPIAGEDWMAQQCDMSVPGQPALSGTQTNGSMARSESATAVSLRGLQRQPAKRKRRWTFFRVVPDESVPETTIHNAFWSAPEALLGDVSDPYAVDVYALGVVLWELLSRRPLYAGMHPLTVVRNVLDVELRPSTSSLPPDANGTPPAPFHKEVVPKSGFLFSVSVGVCNAAAFYEQAASEVAEFDTQLLHLRSALAAATKAHSGFSTSADALLYTSVFGSANDALEFLADVATLTSELITVGDGTDLAKRGLKLGSSQAVNSTELGPQLSSQLGSDILSRGNITAMSALSPSYPSAGTMMQSNDILSSASAHRFRT</sequence>
<reference evidence="2 3" key="1">
    <citation type="submission" date="2010-05" db="EMBL/GenBank/DDBJ databases">
        <title>The Genome Sequence of Thecamonas trahens ATCC 50062.</title>
        <authorList>
            <consortium name="The Broad Institute Genome Sequencing Platform"/>
            <person name="Russ C."/>
            <person name="Cuomo C."/>
            <person name="Shea T."/>
            <person name="Young S.K."/>
            <person name="Zeng Q."/>
            <person name="Koehrsen M."/>
            <person name="Haas B."/>
            <person name="Borodovsky M."/>
            <person name="Guigo R."/>
            <person name="Alvarado L."/>
            <person name="Berlin A."/>
            <person name="Bochicchio J."/>
            <person name="Borenstein D."/>
            <person name="Chapman S."/>
            <person name="Chen Z."/>
            <person name="Freedman E."/>
            <person name="Gellesch M."/>
            <person name="Goldberg J."/>
            <person name="Griggs A."/>
            <person name="Gujja S."/>
            <person name="Heilman E."/>
            <person name="Heiman D."/>
            <person name="Hepburn T."/>
            <person name="Howarth C."/>
            <person name="Jen D."/>
            <person name="Larson L."/>
            <person name="Mehta T."/>
            <person name="Park D."/>
            <person name="Pearson M."/>
            <person name="Roberts A."/>
            <person name="Saif S."/>
            <person name="Shenoy N."/>
            <person name="Sisk P."/>
            <person name="Stolte C."/>
            <person name="Sykes S."/>
            <person name="Thomson T."/>
            <person name="Walk T."/>
            <person name="White J."/>
            <person name="Yandava C."/>
            <person name="Burger G."/>
            <person name="Gray M.W."/>
            <person name="Holland P.W.H."/>
            <person name="King N."/>
            <person name="Lang F.B.F."/>
            <person name="Roger A.J."/>
            <person name="Ruiz-Trillo I."/>
            <person name="Lander E."/>
            <person name="Nusbaum C."/>
        </authorList>
    </citation>
    <scope>NUCLEOTIDE SEQUENCE [LARGE SCALE GENOMIC DNA]</scope>
    <source>
        <strain evidence="2 3">ATCC 50062</strain>
    </source>
</reference>